<evidence type="ECO:0000313" key="6">
    <source>
        <dbReference type="EMBL" id="VVT56116.1"/>
    </source>
</evidence>
<gene>
    <name evidence="6" type="ORF">SAPINGB_P004827</name>
</gene>
<proteinExistence type="predicted"/>
<dbReference type="Gene3D" id="3.90.180.10">
    <property type="entry name" value="Medium-chain alcohol dehydrogenases, catalytic domain"/>
    <property type="match status" value="1"/>
</dbReference>
<dbReference type="SMART" id="SM00829">
    <property type="entry name" value="PKS_ER"/>
    <property type="match status" value="1"/>
</dbReference>
<sequence>MSAPTIPSTQKAIRIHKTGDFDVVQLDKDVAVPEISDTQILVKNAYAGINFIENYFRIGLYPASYPLTLGREGAGEVVKVGAKVTKFAVGDKVSYVNPNAYAQYTALEQAAKVLKNPEGIDTKLGAASLLQGLTALTFVKEAYEVKAGDYILVHAAAGGTGSIIVQLAHHFGAHVIGTVSTPEKAQIAKENGADYIINYKTEDIVERVNEITKGQGVQGVFDGVGKSTFETSLAALARKGTLVSFGNASGPVPPVSLLSLSAKNLKILRPTLFNYIYSVDEWKYYSELLFKLIADKVVRIKVSNVYPLEKTRDGLRDLFEGKTTGKLLVEID</sequence>
<dbReference type="GO" id="GO:0035925">
    <property type="term" value="F:mRNA 3'-UTR AU-rich region binding"/>
    <property type="evidence" value="ECO:0007669"/>
    <property type="project" value="TreeGrafter"/>
</dbReference>
<evidence type="ECO:0000259" key="5">
    <source>
        <dbReference type="SMART" id="SM00829"/>
    </source>
</evidence>
<dbReference type="InterPro" id="IPR036291">
    <property type="entry name" value="NAD(P)-bd_dom_sf"/>
</dbReference>
<keyword evidence="7" id="KW-1185">Reference proteome</keyword>
<dbReference type="GO" id="GO:0005829">
    <property type="term" value="C:cytosol"/>
    <property type="evidence" value="ECO:0007669"/>
    <property type="project" value="TreeGrafter"/>
</dbReference>
<dbReference type="InterPro" id="IPR011032">
    <property type="entry name" value="GroES-like_sf"/>
</dbReference>
<evidence type="ECO:0000256" key="4">
    <source>
        <dbReference type="ARBA" id="ARBA00070796"/>
    </source>
</evidence>
<dbReference type="SUPFAM" id="SSF50129">
    <property type="entry name" value="GroES-like"/>
    <property type="match status" value="1"/>
</dbReference>
<dbReference type="Gene3D" id="3.40.50.720">
    <property type="entry name" value="NAD(P)-binding Rossmann-like Domain"/>
    <property type="match status" value="1"/>
</dbReference>
<accession>A0A5E8C4P8</accession>
<dbReference type="CDD" id="cd05286">
    <property type="entry name" value="QOR2"/>
    <property type="match status" value="1"/>
</dbReference>
<dbReference type="GO" id="GO:0003960">
    <property type="term" value="F:quinone reductase (NADPH) activity"/>
    <property type="evidence" value="ECO:0007669"/>
    <property type="project" value="InterPro"/>
</dbReference>
<dbReference type="GO" id="GO:0070402">
    <property type="term" value="F:NADPH binding"/>
    <property type="evidence" value="ECO:0007669"/>
    <property type="project" value="TreeGrafter"/>
</dbReference>
<dbReference type="InterPro" id="IPR020843">
    <property type="entry name" value="ER"/>
</dbReference>
<dbReference type="EMBL" id="CABVLU010000004">
    <property type="protein sequence ID" value="VVT56116.1"/>
    <property type="molecule type" value="Genomic_DNA"/>
</dbReference>
<dbReference type="GeneID" id="43583642"/>
<dbReference type="OrthoDB" id="48317at2759"/>
<feature type="domain" description="Enoyl reductase (ER)" evidence="5">
    <location>
        <begin position="19"/>
        <end position="329"/>
    </location>
</feature>
<dbReference type="FunFam" id="3.40.50.720:FF:000053">
    <property type="entry name" value="Quinone oxidoreductase 1"/>
    <property type="match status" value="1"/>
</dbReference>
<protein>
    <recommendedName>
        <fullName evidence="4">Probable quinone oxidoreductase</fullName>
    </recommendedName>
    <alternativeName>
        <fullName evidence="3">NADPH:quinone reductase</fullName>
    </alternativeName>
</protein>
<dbReference type="InterPro" id="IPR013154">
    <property type="entry name" value="ADH-like_N"/>
</dbReference>
<keyword evidence="2" id="KW-0560">Oxidoreductase</keyword>
<evidence type="ECO:0000256" key="2">
    <source>
        <dbReference type="ARBA" id="ARBA00023002"/>
    </source>
</evidence>
<evidence type="ECO:0000256" key="3">
    <source>
        <dbReference type="ARBA" id="ARBA00043088"/>
    </source>
</evidence>
<dbReference type="PANTHER" id="PTHR48106:SF13">
    <property type="entry name" value="QUINONE OXIDOREDUCTASE-RELATED"/>
    <property type="match status" value="1"/>
</dbReference>
<evidence type="ECO:0000313" key="7">
    <source>
        <dbReference type="Proteomes" id="UP000398389"/>
    </source>
</evidence>
<dbReference type="InterPro" id="IPR013149">
    <property type="entry name" value="ADH-like_C"/>
</dbReference>
<keyword evidence="1" id="KW-0521">NADP</keyword>
<dbReference type="Pfam" id="PF00107">
    <property type="entry name" value="ADH_zinc_N"/>
    <property type="match status" value="1"/>
</dbReference>
<dbReference type="Pfam" id="PF08240">
    <property type="entry name" value="ADH_N"/>
    <property type="match status" value="1"/>
</dbReference>
<evidence type="ECO:0000256" key="1">
    <source>
        <dbReference type="ARBA" id="ARBA00022857"/>
    </source>
</evidence>
<dbReference type="AlphaFoldDB" id="A0A5E8C4P8"/>
<name>A0A5E8C4P8_9ASCO</name>
<dbReference type="InterPro" id="IPR047618">
    <property type="entry name" value="QOR-like"/>
</dbReference>
<dbReference type="SUPFAM" id="SSF51735">
    <property type="entry name" value="NAD(P)-binding Rossmann-fold domains"/>
    <property type="match status" value="1"/>
</dbReference>
<dbReference type="RefSeq" id="XP_031855433.1">
    <property type="nucleotide sequence ID" value="XM_031999542.1"/>
</dbReference>
<dbReference type="Proteomes" id="UP000398389">
    <property type="component" value="Unassembled WGS sequence"/>
</dbReference>
<organism evidence="6 7">
    <name type="scientific">Magnusiomyces paraingens</name>
    <dbReference type="NCBI Taxonomy" id="2606893"/>
    <lineage>
        <taxon>Eukaryota</taxon>
        <taxon>Fungi</taxon>
        <taxon>Dikarya</taxon>
        <taxon>Ascomycota</taxon>
        <taxon>Saccharomycotina</taxon>
        <taxon>Dipodascomycetes</taxon>
        <taxon>Dipodascales</taxon>
        <taxon>Dipodascaceae</taxon>
        <taxon>Magnusiomyces</taxon>
    </lineage>
</organism>
<dbReference type="PANTHER" id="PTHR48106">
    <property type="entry name" value="QUINONE OXIDOREDUCTASE PIG3-RELATED"/>
    <property type="match status" value="1"/>
</dbReference>
<reference evidence="6 7" key="1">
    <citation type="submission" date="2019-09" db="EMBL/GenBank/DDBJ databases">
        <authorList>
            <person name="Brejova B."/>
        </authorList>
    </citation>
    <scope>NUCLEOTIDE SEQUENCE [LARGE SCALE GENOMIC DNA]</scope>
</reference>